<sequence>MSLSLSCHPDPISGSEPLPSPTAYQHEIIRDLHWLIYSPSLMKLPDDQSSDWLFDQTAIAERLSKLDENPLPLINALRQQAKFRLGYYFEDLIRIYIQTFIQPTDLQCNIQVSRDKATVGEYDFLMALQEDINIHLEAAVKFYLCTAEDPDNCVLEDFIGPNRSDRLDKKWQRLNDHQMRLSHTDAGKDRATSLGLLPEKHSLLLRGYLFYPYAHWLDYQSPAPISPDHLKGWWLRAADVESLGAQYQYVMLMKPRWLALAVCGFQETLSCSELIERTNDTTTPKLIARLKFDPSDEQWHELDRGFIVPDGWNLKR</sequence>
<dbReference type="Proteomes" id="UP000283087">
    <property type="component" value="Unassembled WGS sequence"/>
</dbReference>
<proteinExistence type="predicted"/>
<keyword evidence="2" id="KW-1185">Reference proteome</keyword>
<dbReference type="AlphaFoldDB" id="A0A430KW75"/>
<accession>A0A430KW75</accession>
<evidence type="ECO:0000313" key="1">
    <source>
        <dbReference type="EMBL" id="RTE67765.1"/>
    </source>
</evidence>
<evidence type="ECO:0000313" key="2">
    <source>
        <dbReference type="Proteomes" id="UP000283087"/>
    </source>
</evidence>
<reference evidence="1 2" key="1">
    <citation type="submission" date="2018-11" db="EMBL/GenBank/DDBJ databases">
        <title>The draft genome sequence of Amphritea opalescens ANRC-JH13T.</title>
        <authorList>
            <person name="Fang Z."/>
            <person name="Zhang Y."/>
            <person name="Han X."/>
        </authorList>
    </citation>
    <scope>NUCLEOTIDE SEQUENCE [LARGE SCALE GENOMIC DNA]</scope>
    <source>
        <strain evidence="1 2">ANRC-JH13</strain>
    </source>
</reference>
<gene>
    <name evidence="1" type="ORF">EH243_02120</name>
</gene>
<protein>
    <submittedName>
        <fullName evidence="1">DUF1853 family protein</fullName>
    </submittedName>
</protein>
<comment type="caution">
    <text evidence="1">The sequence shown here is derived from an EMBL/GenBank/DDBJ whole genome shotgun (WGS) entry which is preliminary data.</text>
</comment>
<dbReference type="RefSeq" id="WP_126156975.1">
    <property type="nucleotide sequence ID" value="NZ_RQXW01000001.1"/>
</dbReference>
<dbReference type="Pfam" id="PF08907">
    <property type="entry name" value="DUF1853"/>
    <property type="match status" value="1"/>
</dbReference>
<dbReference type="EMBL" id="RQXW01000001">
    <property type="protein sequence ID" value="RTE67765.1"/>
    <property type="molecule type" value="Genomic_DNA"/>
</dbReference>
<organism evidence="1 2">
    <name type="scientific">Amphritea opalescens</name>
    <dbReference type="NCBI Taxonomy" id="2490544"/>
    <lineage>
        <taxon>Bacteria</taxon>
        <taxon>Pseudomonadati</taxon>
        <taxon>Pseudomonadota</taxon>
        <taxon>Gammaproteobacteria</taxon>
        <taxon>Oceanospirillales</taxon>
        <taxon>Oceanospirillaceae</taxon>
        <taxon>Amphritea</taxon>
    </lineage>
</organism>
<name>A0A430KW75_9GAMM</name>
<dbReference type="InterPro" id="IPR015003">
    <property type="entry name" value="DUF1853"/>
</dbReference>
<dbReference type="OrthoDB" id="378654at2"/>